<reference evidence="1 2" key="1">
    <citation type="submission" date="2018-05" db="EMBL/GenBank/DDBJ databases">
        <title>Genome sequencing and assembly of the regulated plant pathogen Lachnellula willkommii and related sister species for the development of diagnostic species identification markers.</title>
        <authorList>
            <person name="Giroux E."/>
            <person name="Bilodeau G."/>
        </authorList>
    </citation>
    <scope>NUCLEOTIDE SEQUENCE [LARGE SCALE GENOMIC DNA]</scope>
    <source>
        <strain evidence="1 2">CBS 197.66</strain>
    </source>
</reference>
<dbReference type="OrthoDB" id="3535512at2759"/>
<protein>
    <submittedName>
        <fullName evidence="1">Uncharacterized protein</fullName>
    </submittedName>
</protein>
<dbReference type="EMBL" id="QGMJ01000010">
    <property type="protein sequence ID" value="TVY45574.1"/>
    <property type="molecule type" value="Genomic_DNA"/>
</dbReference>
<dbReference type="InterPro" id="IPR011009">
    <property type="entry name" value="Kinase-like_dom_sf"/>
</dbReference>
<evidence type="ECO:0000313" key="2">
    <source>
        <dbReference type="Proteomes" id="UP000462212"/>
    </source>
</evidence>
<organism evidence="1 2">
    <name type="scientific">Lachnellula subtilissima</name>
    <dbReference type="NCBI Taxonomy" id="602034"/>
    <lineage>
        <taxon>Eukaryota</taxon>
        <taxon>Fungi</taxon>
        <taxon>Dikarya</taxon>
        <taxon>Ascomycota</taxon>
        <taxon>Pezizomycotina</taxon>
        <taxon>Leotiomycetes</taxon>
        <taxon>Helotiales</taxon>
        <taxon>Lachnaceae</taxon>
        <taxon>Lachnellula</taxon>
    </lineage>
</organism>
<dbReference type="Proteomes" id="UP000462212">
    <property type="component" value="Unassembled WGS sequence"/>
</dbReference>
<dbReference type="Gene3D" id="3.30.200.20">
    <property type="entry name" value="Phosphorylase Kinase, domain 1"/>
    <property type="match status" value="1"/>
</dbReference>
<dbReference type="SUPFAM" id="SSF56112">
    <property type="entry name" value="Protein kinase-like (PK-like)"/>
    <property type="match status" value="1"/>
</dbReference>
<comment type="caution">
    <text evidence="1">The sequence shown here is derived from an EMBL/GenBank/DDBJ whole genome shotgun (WGS) entry which is preliminary data.</text>
</comment>
<gene>
    <name evidence="1" type="ORF">LSUB1_G000933</name>
</gene>
<dbReference type="AlphaFoldDB" id="A0A8H8S4Z7"/>
<sequence>MTTQKSSSPPREPPRFGFETLDNEYLLEEETCSWYDPEAFNPVRIGETFQSKYRVLGKLGYGSISTAWLCRDLIFSSANIAKHKTKKGFISISLPSKLITKETRKVDGDRNIYATKQVDVPDNPSHFVLCDFGDA</sequence>
<evidence type="ECO:0000313" key="1">
    <source>
        <dbReference type="EMBL" id="TVY45574.1"/>
    </source>
</evidence>
<keyword evidence="2" id="KW-1185">Reference proteome</keyword>
<accession>A0A8H8S4Z7</accession>
<name>A0A8H8S4Z7_9HELO</name>
<proteinExistence type="predicted"/>